<evidence type="ECO:0000259" key="7">
    <source>
        <dbReference type="PROSITE" id="PS01180"/>
    </source>
</evidence>
<keyword evidence="5" id="KW-0812">Transmembrane</keyword>
<dbReference type="SUPFAM" id="SSF49854">
    <property type="entry name" value="Spermadhesin, CUB domain"/>
    <property type="match status" value="2"/>
</dbReference>
<dbReference type="Gene3D" id="2.60.120.290">
    <property type="entry name" value="Spermadhesin, CUB domain"/>
    <property type="match status" value="2"/>
</dbReference>
<keyword evidence="9" id="KW-1185">Reference proteome</keyword>
<feature type="domain" description="CUB" evidence="7">
    <location>
        <begin position="173"/>
        <end position="279"/>
    </location>
</feature>
<proteinExistence type="predicted"/>
<feature type="region of interest" description="Disordered" evidence="4">
    <location>
        <begin position="1013"/>
        <end position="1041"/>
    </location>
</feature>
<organism evidence="8 9">
    <name type="scientific">Plakobranchus ocellatus</name>
    <dbReference type="NCBI Taxonomy" id="259542"/>
    <lineage>
        <taxon>Eukaryota</taxon>
        <taxon>Metazoa</taxon>
        <taxon>Spiralia</taxon>
        <taxon>Lophotrochozoa</taxon>
        <taxon>Mollusca</taxon>
        <taxon>Gastropoda</taxon>
        <taxon>Heterobranchia</taxon>
        <taxon>Euthyneura</taxon>
        <taxon>Panpulmonata</taxon>
        <taxon>Sacoglossa</taxon>
        <taxon>Placobranchoidea</taxon>
        <taxon>Plakobranchidae</taxon>
        <taxon>Plakobranchus</taxon>
    </lineage>
</organism>
<evidence type="ECO:0000256" key="5">
    <source>
        <dbReference type="SAM" id="Phobius"/>
    </source>
</evidence>
<dbReference type="CDD" id="cd00041">
    <property type="entry name" value="CUB"/>
    <property type="match status" value="2"/>
</dbReference>
<evidence type="ECO:0000256" key="3">
    <source>
        <dbReference type="PROSITE-ProRule" id="PRU00059"/>
    </source>
</evidence>
<dbReference type="InterPro" id="IPR035914">
    <property type="entry name" value="Sperma_CUB_dom_sf"/>
</dbReference>
<feature type="compositionally biased region" description="Polar residues" evidence="4">
    <location>
        <begin position="1205"/>
        <end position="1216"/>
    </location>
</feature>
<reference evidence="8 9" key="1">
    <citation type="journal article" date="2021" name="Elife">
        <title>Chloroplast acquisition without the gene transfer in kleptoplastic sea slugs, Plakobranchus ocellatus.</title>
        <authorList>
            <person name="Maeda T."/>
            <person name="Takahashi S."/>
            <person name="Yoshida T."/>
            <person name="Shimamura S."/>
            <person name="Takaki Y."/>
            <person name="Nagai Y."/>
            <person name="Toyoda A."/>
            <person name="Suzuki Y."/>
            <person name="Arimoto A."/>
            <person name="Ishii H."/>
            <person name="Satoh N."/>
            <person name="Nishiyama T."/>
            <person name="Hasebe M."/>
            <person name="Maruyama T."/>
            <person name="Minagawa J."/>
            <person name="Obokata J."/>
            <person name="Shigenobu S."/>
        </authorList>
    </citation>
    <scope>NUCLEOTIDE SEQUENCE [LARGE SCALE GENOMIC DNA]</scope>
</reference>
<dbReference type="SMART" id="SM00042">
    <property type="entry name" value="CUB"/>
    <property type="match status" value="2"/>
</dbReference>
<keyword evidence="5" id="KW-0472">Membrane</keyword>
<feature type="compositionally biased region" description="Pro residues" evidence="4">
    <location>
        <begin position="1241"/>
        <end position="1257"/>
    </location>
</feature>
<comment type="caution">
    <text evidence="8">The sequence shown here is derived from an EMBL/GenBank/DDBJ whole genome shotgun (WGS) entry which is preliminary data.</text>
</comment>
<evidence type="ECO:0000313" key="8">
    <source>
        <dbReference type="EMBL" id="GFO10315.1"/>
    </source>
</evidence>
<feature type="region of interest" description="Disordered" evidence="4">
    <location>
        <begin position="1116"/>
        <end position="1290"/>
    </location>
</feature>
<sequence>MEWNCISSVMWKKAQCSSLAIAILLLYLSTTAGQGTADNCGWRSSLTLHKDGESVTLSIQGNSDSRRNGTSWSCHTTTVSYAGSSWRHLQVQVDKFELKGPSAMDSDCYEDSERVIFTMHNARDKPVTWCGGLYAEKHIFPTRQLNITYKSGIFGQGDGFVIKISSVLVNTWISGPLQASDKPRLLLSPNYPADYDSSLRHSVTLEGYSGNYFVIRILKLDIEDGDRCKYDYLSIDNEKHCGRIDHPKVLVIRDNSLSISFRSDISQNGQGFALEYASYPAREEAGFGFFHETIDGGPKLYHVSGTDRQTGTLSCLDQDHSVLISFIGVQEDSIFSGIITDGSFSHHINGELKHFWSKRPQVKLELTSLPVDGLYMLIESVTGHGGGLHKAENTIAWLQSDDSDQSSIHIYLPKNSPKNINVMVNTTSGVALHNGPDLSYFDFRKGCFDQNRLSATSFQSDIVTVEIEEDLWNFPKGLWMHYSDTGIKKRNMFCLLEVPNISNRRPVEVKAETNLKAPYRLDLAWVTPVKVSEIAKVADLSDPNVKVIFSSGTASIKVWIPEPPSDSSAEMSVDIDILSPHRDALTYPHQKYLASTQDERSVPAPYLLIIEPLEDCVWYMDKEQHTGYWQPETSVKLTVYGASVDNTDCGASLELYLQNGDIVTYGICGGSNSELRQIKYVPTRLTIKLKRSKWVDLPDPLFSYVTETDAQRSCRSEITLDDGEDFEFSSKGLLAQQMPGNVVTCEMKILPKYYDSQFRIFVNSWQNFRDNVEVTVTGFEPGDVKETPLREITLQPTRQREYIFRHMALKLKMRITVARSFEKQPLFDIGFRLQKETGCMAMDLYATEELQYITSPNYPLPYDNNMHCHWRFSAQHPLYLEIVDMDIKRVSYDCSTDYIRFDDGSEICGSAENKIIPVTGESGYGSTCCFSTVTFHSGYSTSSHRGFMLRYSTRQRDGDDFDIKNRGGSGGSSSSKTGVAVGASIASILIVLLICAAVALYINYRRKIQQRQRQRARRNLRNASSRNAGDGNNNNGGNTSSVFIVGPMVGPMIVNTSGPPPPYPGLSDGESNYTNGYYTNPDGGYTNSNGQFATIRGNRFRAGGNRVSYQNIPGQEGSVEFEEPPPYHPLMPGSPLGTEDHTYHPLARTRDSGISDVGMSNSTLYSVAQSTTSDQRSGNDEEQGESVTASAAPPYSLAGPVEGGEQTSAEGATTQEPHYDSVDQLGEAGYAVAQSESTRPMDPPPYEAVNPPHPPPAYEFATLPDENSWGPAGQETGRGPQNRSGRLGPL</sequence>
<dbReference type="EMBL" id="BLXT01004151">
    <property type="protein sequence ID" value="GFO10315.1"/>
    <property type="molecule type" value="Genomic_DNA"/>
</dbReference>
<protein>
    <submittedName>
        <fullName evidence="8">Cubilin</fullName>
    </submittedName>
</protein>
<keyword evidence="1" id="KW-0677">Repeat</keyword>
<evidence type="ECO:0000256" key="1">
    <source>
        <dbReference type="ARBA" id="ARBA00022737"/>
    </source>
</evidence>
<feature type="compositionally biased region" description="Polar residues" evidence="4">
    <location>
        <begin position="1158"/>
        <end position="1176"/>
    </location>
</feature>
<gene>
    <name evidence="8" type="ORF">PoB_003682000</name>
</gene>
<feature type="compositionally biased region" description="Basic and acidic residues" evidence="4">
    <location>
        <begin position="1138"/>
        <end position="1153"/>
    </location>
</feature>
<dbReference type="PROSITE" id="PS01180">
    <property type="entry name" value="CUB"/>
    <property type="match status" value="2"/>
</dbReference>
<feature type="region of interest" description="Disordered" evidence="4">
    <location>
        <begin position="959"/>
        <end position="978"/>
    </location>
</feature>
<dbReference type="Proteomes" id="UP000735302">
    <property type="component" value="Unassembled WGS sequence"/>
</dbReference>
<keyword evidence="6" id="KW-0732">Signal</keyword>
<keyword evidence="2" id="KW-1015">Disulfide bond</keyword>
<feature type="chain" id="PRO_5043405406" evidence="6">
    <location>
        <begin position="34"/>
        <end position="1290"/>
    </location>
</feature>
<evidence type="ECO:0000256" key="6">
    <source>
        <dbReference type="SAM" id="SignalP"/>
    </source>
</evidence>
<dbReference type="PANTHER" id="PTHR24251">
    <property type="entry name" value="OVOCHYMASE-RELATED"/>
    <property type="match status" value="1"/>
</dbReference>
<dbReference type="InterPro" id="IPR000859">
    <property type="entry name" value="CUB_dom"/>
</dbReference>
<feature type="signal peptide" evidence="6">
    <location>
        <begin position="1"/>
        <end position="33"/>
    </location>
</feature>
<evidence type="ECO:0000256" key="4">
    <source>
        <dbReference type="SAM" id="MobiDB-lite"/>
    </source>
</evidence>
<evidence type="ECO:0000313" key="9">
    <source>
        <dbReference type="Proteomes" id="UP000735302"/>
    </source>
</evidence>
<dbReference type="Pfam" id="PF00431">
    <property type="entry name" value="CUB"/>
    <property type="match status" value="2"/>
</dbReference>
<accession>A0AAV4APX3</accession>
<feature type="compositionally biased region" description="Low complexity" evidence="4">
    <location>
        <begin position="1021"/>
        <end position="1041"/>
    </location>
</feature>
<evidence type="ECO:0000256" key="2">
    <source>
        <dbReference type="ARBA" id="ARBA00023157"/>
    </source>
</evidence>
<keyword evidence="5" id="KW-1133">Transmembrane helix</keyword>
<comment type="caution">
    <text evidence="3">Lacks conserved residue(s) required for the propagation of feature annotation.</text>
</comment>
<feature type="transmembrane region" description="Helical" evidence="5">
    <location>
        <begin position="979"/>
        <end position="1004"/>
    </location>
</feature>
<feature type="domain" description="CUB" evidence="7">
    <location>
        <begin position="839"/>
        <end position="954"/>
    </location>
</feature>
<name>A0AAV4APX3_9GAST</name>